<reference evidence="1" key="1">
    <citation type="submission" date="2018-05" db="EMBL/GenBank/DDBJ databases">
        <title>Draft genome of Mucuna pruriens seed.</title>
        <authorList>
            <person name="Nnadi N.E."/>
            <person name="Vos R."/>
            <person name="Hasami M.H."/>
            <person name="Devisetty U.K."/>
            <person name="Aguiy J.C."/>
        </authorList>
    </citation>
    <scope>NUCLEOTIDE SEQUENCE [LARGE SCALE GENOMIC DNA]</scope>
    <source>
        <strain evidence="1">JCA_2017</strain>
    </source>
</reference>
<dbReference type="OrthoDB" id="1745344at2759"/>
<keyword evidence="2" id="KW-1185">Reference proteome</keyword>
<organism evidence="1 2">
    <name type="scientific">Mucuna pruriens</name>
    <name type="common">Velvet bean</name>
    <name type="synonym">Dolichos pruriens</name>
    <dbReference type="NCBI Taxonomy" id="157652"/>
    <lineage>
        <taxon>Eukaryota</taxon>
        <taxon>Viridiplantae</taxon>
        <taxon>Streptophyta</taxon>
        <taxon>Embryophyta</taxon>
        <taxon>Tracheophyta</taxon>
        <taxon>Spermatophyta</taxon>
        <taxon>Magnoliopsida</taxon>
        <taxon>eudicotyledons</taxon>
        <taxon>Gunneridae</taxon>
        <taxon>Pentapetalae</taxon>
        <taxon>rosids</taxon>
        <taxon>fabids</taxon>
        <taxon>Fabales</taxon>
        <taxon>Fabaceae</taxon>
        <taxon>Papilionoideae</taxon>
        <taxon>50 kb inversion clade</taxon>
        <taxon>NPAAA clade</taxon>
        <taxon>indigoferoid/millettioid clade</taxon>
        <taxon>Phaseoleae</taxon>
        <taxon>Mucuna</taxon>
    </lineage>
</organism>
<accession>A0A371H7J3</accession>
<dbReference type="EMBL" id="QJKJ01003384">
    <property type="protein sequence ID" value="RDX98751.1"/>
    <property type="molecule type" value="Genomic_DNA"/>
</dbReference>
<sequence length="331" mass="37124">MASSKSSSFNQEIRVANAFWHQIFVKLDSKNFLSWKQQVEGIICGHKLHRFLAYPTIPPWNLTEQDRNVYGLGTTRFFTINLTFVDTVKFSAPYVWEEIHNFFHSQMSAHSHQLQLELKSITNGDHKVKEILFLIVNTLMLFLMATLVECNPLVAIIKYYIEPCGILEVESMVLSHEAMIEKSKKGAQLISVNVSQAAPLQESPAFNESFDYNQLHDGCFGHSKGKGGRFSGRSHIFHKNSMMQVSAISVTLLGHTHPSLGPINGPTPLPLVLGMGRHNCHNPTGLGLLLGPIVFSFPFLLQLIMPTRNKLHIGSLKLFTSADCTNQTDSY</sequence>
<evidence type="ECO:0000313" key="1">
    <source>
        <dbReference type="EMBL" id="RDX98751.1"/>
    </source>
</evidence>
<evidence type="ECO:0000313" key="2">
    <source>
        <dbReference type="Proteomes" id="UP000257109"/>
    </source>
</evidence>
<dbReference type="AlphaFoldDB" id="A0A371H7J3"/>
<name>A0A371H7J3_MUCPR</name>
<dbReference type="Proteomes" id="UP000257109">
    <property type="component" value="Unassembled WGS sequence"/>
</dbReference>
<gene>
    <name evidence="1" type="ORF">CR513_18288</name>
</gene>
<dbReference type="PANTHER" id="PTHR47481">
    <property type="match status" value="1"/>
</dbReference>
<proteinExistence type="predicted"/>
<protein>
    <recommendedName>
        <fullName evidence="3">Retrotransposon Copia-like N-terminal domain-containing protein</fullName>
    </recommendedName>
</protein>
<comment type="caution">
    <text evidence="1">The sequence shown here is derived from an EMBL/GenBank/DDBJ whole genome shotgun (WGS) entry which is preliminary data.</text>
</comment>
<evidence type="ECO:0008006" key="3">
    <source>
        <dbReference type="Google" id="ProtNLM"/>
    </source>
</evidence>
<feature type="non-terminal residue" evidence="1">
    <location>
        <position position="1"/>
    </location>
</feature>
<dbReference type="PANTHER" id="PTHR47481:SF30">
    <property type="entry name" value="CCHC-TYPE DOMAIN-CONTAINING PROTEIN"/>
    <property type="match status" value="1"/>
</dbReference>